<dbReference type="GeneID" id="13013155"/>
<dbReference type="InParanoid" id="I3TES4"/>
<dbReference type="GO" id="GO:0051539">
    <property type="term" value="F:4 iron, 4 sulfur cluster binding"/>
    <property type="evidence" value="ECO:0007669"/>
    <property type="project" value="UniProtKB-KW"/>
</dbReference>
<dbReference type="PROSITE" id="PS00198">
    <property type="entry name" value="4FE4S_FER_1"/>
    <property type="match status" value="1"/>
</dbReference>
<dbReference type="InterPro" id="IPR017896">
    <property type="entry name" value="4Fe4S_Fe-S-bd"/>
</dbReference>
<dbReference type="Pfam" id="PF02441">
    <property type="entry name" value="Flavoprotein"/>
    <property type="match status" value="1"/>
</dbReference>
<dbReference type="InterPro" id="IPR017900">
    <property type="entry name" value="4Fe4S_Fe_S_CS"/>
</dbReference>
<dbReference type="SUPFAM" id="SSF54862">
    <property type="entry name" value="4Fe-4S ferredoxins"/>
    <property type="match status" value="1"/>
</dbReference>
<dbReference type="AlphaFoldDB" id="I3TES4"/>
<evidence type="ECO:0000256" key="1">
    <source>
        <dbReference type="ARBA" id="ARBA00022485"/>
    </source>
</evidence>
<dbReference type="OrthoDB" id="2837at2157"/>
<keyword evidence="2" id="KW-0479">Metal-binding</keyword>
<evidence type="ECO:0000256" key="3">
    <source>
        <dbReference type="ARBA" id="ARBA00023004"/>
    </source>
</evidence>
<dbReference type="InterPro" id="IPR036551">
    <property type="entry name" value="Flavin_trans-like"/>
</dbReference>
<dbReference type="EMBL" id="CP003531">
    <property type="protein sequence ID" value="AFK51262.1"/>
    <property type="molecule type" value="Genomic_DNA"/>
</dbReference>
<dbReference type="CDD" id="cd04410">
    <property type="entry name" value="DMSOR_beta-like"/>
    <property type="match status" value="1"/>
</dbReference>
<evidence type="ECO:0000256" key="4">
    <source>
        <dbReference type="ARBA" id="ARBA00023014"/>
    </source>
</evidence>
<dbReference type="KEGG" id="thg:TCELL_0838"/>
<dbReference type="SUPFAM" id="SSF52507">
    <property type="entry name" value="Homo-oligomeric flavin-containing Cys decarboxylases, HFCD"/>
    <property type="match status" value="1"/>
</dbReference>
<dbReference type="STRING" id="1184251.TCELL_0838"/>
<reference evidence="6 7" key="1">
    <citation type="journal article" date="2012" name="J. Bacteriol.">
        <title>Complete genome sequence of the hyperthermophilic cellulolytic Crenarchaeon 'Thermogladius cellulolyticus' 1633.</title>
        <authorList>
            <person name="Mardanov A.V."/>
            <person name="Kochetkova T.V."/>
            <person name="Beletsky A.V."/>
            <person name="Bonch-Osmolovskaya E.A."/>
            <person name="Ravin N.V."/>
            <person name="Skryabin K.G."/>
        </authorList>
    </citation>
    <scope>NUCLEOTIDE SEQUENCE [LARGE SCALE GENOMIC DNA]</scope>
    <source>
        <strain evidence="7">DSM 22663 / VKM B-2946 / 1633</strain>
    </source>
</reference>
<protein>
    <submittedName>
        <fullName evidence="6">Flavoprotein</fullName>
    </submittedName>
</protein>
<evidence type="ECO:0000259" key="5">
    <source>
        <dbReference type="PROSITE" id="PS51379"/>
    </source>
</evidence>
<dbReference type="InterPro" id="IPR003382">
    <property type="entry name" value="Flavoprotein"/>
</dbReference>
<sequence length="242" mass="26477">MKGVAWAITGSGVFINESLQAIRALRSRNVPVTVFVSRAGEEVLKMYGMIRLLEELVRGEYPNEVVYERDEGHSFPKTGRLYKGVYSFVVVSPATTNTVAKIVHGIADSLVSNLVSHAIKTGTPVLVVPSDLVETTSRIPLLVDRDVCESCSSCVASTACPTGAMSRDQVFKVRVDLLKCVLCGLCVEACPYGAIKLNVEIRVNPHPYYVGIINRLTEIPGVRVLENPNRVLDVLRERGVYA</sequence>
<dbReference type="PANTHER" id="PTHR43687:SF3">
    <property type="entry name" value="4FE-4S FERREDOXIN-TYPE DOMAIN-CONTAINING PROTEIN"/>
    <property type="match status" value="1"/>
</dbReference>
<dbReference type="Pfam" id="PF00037">
    <property type="entry name" value="Fer4"/>
    <property type="match status" value="1"/>
</dbReference>
<name>I3TES4_THEC1</name>
<accession>I3TES4</accession>
<gene>
    <name evidence="6" type="ordered locus">TCELL_0838</name>
</gene>
<evidence type="ECO:0000313" key="6">
    <source>
        <dbReference type="EMBL" id="AFK51262.1"/>
    </source>
</evidence>
<dbReference type="InterPro" id="IPR050572">
    <property type="entry name" value="Fe-S_Ferredoxin"/>
</dbReference>
<evidence type="ECO:0000313" key="7">
    <source>
        <dbReference type="Proteomes" id="UP000005270"/>
    </source>
</evidence>
<dbReference type="GO" id="GO:0016491">
    <property type="term" value="F:oxidoreductase activity"/>
    <property type="evidence" value="ECO:0007669"/>
    <property type="project" value="UniProtKB-ARBA"/>
</dbReference>
<dbReference type="Proteomes" id="UP000005270">
    <property type="component" value="Chromosome"/>
</dbReference>
<evidence type="ECO:0000256" key="2">
    <source>
        <dbReference type="ARBA" id="ARBA00022723"/>
    </source>
</evidence>
<dbReference type="RefSeq" id="WP_014737512.1">
    <property type="nucleotide sequence ID" value="NC_017954.1"/>
</dbReference>
<feature type="domain" description="4Fe-4S ferredoxin-type" evidence="5">
    <location>
        <begin position="171"/>
        <end position="200"/>
    </location>
</feature>
<dbReference type="eggNOG" id="arCOG01705">
    <property type="taxonomic scope" value="Archaea"/>
</dbReference>
<feature type="domain" description="4Fe-4S ferredoxin-type" evidence="5">
    <location>
        <begin position="139"/>
        <end position="170"/>
    </location>
</feature>
<dbReference type="GO" id="GO:0046872">
    <property type="term" value="F:metal ion binding"/>
    <property type="evidence" value="ECO:0007669"/>
    <property type="project" value="UniProtKB-KW"/>
</dbReference>
<dbReference type="PROSITE" id="PS51379">
    <property type="entry name" value="4FE4S_FER_2"/>
    <property type="match status" value="2"/>
</dbReference>
<dbReference type="Gene3D" id="3.40.50.1950">
    <property type="entry name" value="Flavin prenyltransferase-like"/>
    <property type="match status" value="1"/>
</dbReference>
<keyword evidence="7" id="KW-1185">Reference proteome</keyword>
<proteinExistence type="predicted"/>
<dbReference type="Gene3D" id="3.30.70.20">
    <property type="match status" value="1"/>
</dbReference>
<dbReference type="HOGENOM" id="CLU_098523_0_0_2"/>
<keyword evidence="1" id="KW-0004">4Fe-4S</keyword>
<dbReference type="PANTHER" id="PTHR43687">
    <property type="entry name" value="ADENYLYLSULFATE REDUCTASE, BETA SUBUNIT"/>
    <property type="match status" value="1"/>
</dbReference>
<keyword evidence="3" id="KW-0408">Iron</keyword>
<keyword evidence="4" id="KW-0411">Iron-sulfur</keyword>
<organism evidence="6 7">
    <name type="scientific">Thermogladius calderae (strain DSM 22663 / VKM B-2946 / 1633)</name>
    <dbReference type="NCBI Taxonomy" id="1184251"/>
    <lineage>
        <taxon>Archaea</taxon>
        <taxon>Thermoproteota</taxon>
        <taxon>Thermoprotei</taxon>
        <taxon>Desulfurococcales</taxon>
        <taxon>Desulfurococcaceae</taxon>
        <taxon>Thermogladius</taxon>
    </lineage>
</organism>